<dbReference type="Gene3D" id="3.50.30.10">
    <property type="entry name" value="Phosphohistidine domain"/>
    <property type="match status" value="1"/>
</dbReference>
<keyword evidence="9 15" id="KW-0808">Transferase</keyword>
<evidence type="ECO:0000256" key="11">
    <source>
        <dbReference type="ARBA" id="ARBA00022723"/>
    </source>
</evidence>
<keyword evidence="8" id="KW-0762">Sugar transport</keyword>
<dbReference type="Pfam" id="PF01590">
    <property type="entry name" value="GAF"/>
    <property type="match status" value="1"/>
</dbReference>
<evidence type="ECO:0000313" key="15">
    <source>
        <dbReference type="EMBL" id="SPF28072.1"/>
    </source>
</evidence>
<evidence type="ECO:0000256" key="6">
    <source>
        <dbReference type="ARBA" id="ARBA00022448"/>
    </source>
</evidence>
<dbReference type="NCBIfam" id="TIGR01417">
    <property type="entry name" value="PTS_I_fam"/>
    <property type="match status" value="1"/>
</dbReference>
<dbReference type="OrthoDB" id="9765468at2"/>
<dbReference type="Proteomes" id="UP000244932">
    <property type="component" value="Unassembled WGS sequence"/>
</dbReference>
<keyword evidence="15" id="KW-0670">Pyruvate</keyword>
<keyword evidence="7" id="KW-0963">Cytoplasm</keyword>
<dbReference type="PANTHER" id="PTHR46244">
    <property type="entry name" value="PHOSPHOENOLPYRUVATE-PROTEIN PHOSPHOTRANSFERASE"/>
    <property type="match status" value="1"/>
</dbReference>
<evidence type="ECO:0000256" key="4">
    <source>
        <dbReference type="ARBA" id="ARBA00007837"/>
    </source>
</evidence>
<dbReference type="GO" id="GO:0008965">
    <property type="term" value="F:phosphoenolpyruvate-protein phosphotransferase activity"/>
    <property type="evidence" value="ECO:0007669"/>
    <property type="project" value="UniProtKB-EC"/>
</dbReference>
<dbReference type="InterPro" id="IPR003018">
    <property type="entry name" value="GAF"/>
</dbReference>
<dbReference type="SUPFAM" id="SSF52009">
    <property type="entry name" value="Phosphohistidine domain"/>
    <property type="match status" value="1"/>
</dbReference>
<dbReference type="InterPro" id="IPR036618">
    <property type="entry name" value="PtsI_HPr-bd_sf"/>
</dbReference>
<dbReference type="InterPro" id="IPR050499">
    <property type="entry name" value="PEP-utilizing_PTS_enzyme"/>
</dbReference>
<keyword evidence="13" id="KW-0460">Magnesium</keyword>
<protein>
    <recommendedName>
        <fullName evidence="5">phosphoenolpyruvate--protein phosphotransferase</fullName>
        <ecNumber evidence="5">2.7.3.9</ecNumber>
    </recommendedName>
</protein>
<evidence type="ECO:0000256" key="13">
    <source>
        <dbReference type="ARBA" id="ARBA00022842"/>
    </source>
</evidence>
<dbReference type="SUPFAM" id="SSF51621">
    <property type="entry name" value="Phosphoenolpyruvate/pyruvate domain"/>
    <property type="match status" value="1"/>
</dbReference>
<sequence>MNAPARGASSRVLLQKLRDVLASREGAQERLDKIVRVIAETMETEVCSVYLRRDERQLELCATKGLNADAVHQTRLKLGQGLVGRVAQSGEPVNTANAPQTKGFRYMPETGEDIYSGFLGVPIQRLGECLGVLVVQNKEERKFSEDDLHGLEIIAMVIAEMTEAGAFTGEEEPMRLAATHTNPVFIRAVRGQEGVAEGTVMLHDPHIVIADPVSDDPEAEQTRLHHALQRLRGEVDRMLGTEAVSEQNEAAEILQTYAMFARDRGWITRIEQGISEGLAAEVAVEKEQSAIRQRMARMSDPYLRERFHDLDDLSNRLMRLLSGQSANREMPDDAILVARNIGPAELLDYGKALSGVILEEGAVSSHAVIVARALAIPLVVQATRITRDAVDGDTVLIDGDEGFVHLRPEDSVRTAFREKVAMREEAQQQYAALRELPATARCGSTVSLNMNAGLMADLPSLEGSGAEGVGLYRTELQFLIRSKVPRRSEQAALYSRILDAGQGKRVVFRTLDIGSDKVLPYMRPADEPNPALGWRAIRLGLDRKGVMRMQLQSLLRGANGRPLALMFPMVAQFDEYREARELVLNEIEKERALGHTLPSNVEIGAMLETPSLAFAPDAFFKMVDFVSIGGNDLKQFFFAADRENERVRRRYDTLNISYLSFIGQIVDRCTAHGTPVSFCGEDAGRPTEAACFAAMGLRTLSMRPASIGPVKHMLRQINLDDLRRVIDGAAARGEQSARPVVEAWLRKQGLETS</sequence>
<keyword evidence="6" id="KW-0813">Transport</keyword>
<comment type="similarity">
    <text evidence="4">Belongs to the PEP-utilizing enzyme family.</text>
</comment>
<dbReference type="Gene3D" id="3.20.20.60">
    <property type="entry name" value="Phosphoenolpyruvate-binding domains"/>
    <property type="match status" value="1"/>
</dbReference>
<evidence type="ECO:0000256" key="3">
    <source>
        <dbReference type="ARBA" id="ARBA00004496"/>
    </source>
</evidence>
<evidence type="ECO:0000256" key="7">
    <source>
        <dbReference type="ARBA" id="ARBA00022490"/>
    </source>
</evidence>
<dbReference type="GO" id="GO:0005737">
    <property type="term" value="C:cytoplasm"/>
    <property type="evidence" value="ECO:0007669"/>
    <property type="project" value="UniProtKB-SubCell"/>
</dbReference>
<dbReference type="InterPro" id="IPR036637">
    <property type="entry name" value="Phosphohistidine_dom_sf"/>
</dbReference>
<dbReference type="Pfam" id="PF05524">
    <property type="entry name" value="PEP-utilisers_N"/>
    <property type="match status" value="1"/>
</dbReference>
<dbReference type="RefSeq" id="WP_108780810.1">
    <property type="nucleotide sequence ID" value="NZ_OMKW01000001.1"/>
</dbReference>
<comment type="catalytic activity">
    <reaction evidence="1">
        <text>L-histidyl-[protein] + phosphoenolpyruvate = N(pros)-phospho-L-histidyl-[protein] + pyruvate</text>
        <dbReference type="Rhea" id="RHEA:23880"/>
        <dbReference type="Rhea" id="RHEA-COMP:9745"/>
        <dbReference type="Rhea" id="RHEA-COMP:9746"/>
        <dbReference type="ChEBI" id="CHEBI:15361"/>
        <dbReference type="ChEBI" id="CHEBI:29979"/>
        <dbReference type="ChEBI" id="CHEBI:58702"/>
        <dbReference type="ChEBI" id="CHEBI:64837"/>
        <dbReference type="EC" id="2.7.3.9"/>
    </reaction>
</comment>
<accession>A0A2R8A7A4</accession>
<proteinExistence type="inferred from homology"/>
<dbReference type="EMBL" id="OMKW01000001">
    <property type="protein sequence ID" value="SPF28072.1"/>
    <property type="molecule type" value="Genomic_DNA"/>
</dbReference>
<dbReference type="Gene3D" id="1.10.274.10">
    <property type="entry name" value="PtsI, HPr-binding domain"/>
    <property type="match status" value="1"/>
</dbReference>
<evidence type="ECO:0000256" key="10">
    <source>
        <dbReference type="ARBA" id="ARBA00022683"/>
    </source>
</evidence>
<dbReference type="PRINTS" id="PR01736">
    <property type="entry name" value="PHPHTRNFRASE"/>
</dbReference>
<evidence type="ECO:0000313" key="16">
    <source>
        <dbReference type="Proteomes" id="UP000244932"/>
    </source>
</evidence>
<feature type="domain" description="GAF" evidence="14">
    <location>
        <begin position="26"/>
        <end position="172"/>
    </location>
</feature>
<dbReference type="InterPro" id="IPR008279">
    <property type="entry name" value="PEP-util_enz_mobile_dom"/>
</dbReference>
<dbReference type="InterPro" id="IPR040442">
    <property type="entry name" value="Pyrv_kinase-like_dom_sf"/>
</dbReference>
<evidence type="ECO:0000256" key="8">
    <source>
        <dbReference type="ARBA" id="ARBA00022597"/>
    </source>
</evidence>
<evidence type="ECO:0000256" key="2">
    <source>
        <dbReference type="ARBA" id="ARBA00001946"/>
    </source>
</evidence>
<dbReference type="InterPro" id="IPR006318">
    <property type="entry name" value="PTS_EI-like"/>
</dbReference>
<dbReference type="Pfam" id="PF00391">
    <property type="entry name" value="PEP-utilizers"/>
    <property type="match status" value="1"/>
</dbReference>
<dbReference type="GO" id="GO:0009401">
    <property type="term" value="P:phosphoenolpyruvate-dependent sugar phosphotransferase system"/>
    <property type="evidence" value="ECO:0007669"/>
    <property type="project" value="UniProtKB-KW"/>
</dbReference>
<dbReference type="Pfam" id="PF02896">
    <property type="entry name" value="PEP-utilizers_C"/>
    <property type="match status" value="1"/>
</dbReference>
<dbReference type="InterPro" id="IPR029016">
    <property type="entry name" value="GAF-like_dom_sf"/>
</dbReference>
<dbReference type="PANTHER" id="PTHR46244:SF6">
    <property type="entry name" value="PHOSPHOENOLPYRUVATE-PROTEIN PHOSPHOTRANSFERASE"/>
    <property type="match status" value="1"/>
</dbReference>
<dbReference type="GO" id="GO:0016301">
    <property type="term" value="F:kinase activity"/>
    <property type="evidence" value="ECO:0007669"/>
    <property type="project" value="UniProtKB-KW"/>
</dbReference>
<keyword evidence="16" id="KW-1185">Reference proteome</keyword>
<dbReference type="SMART" id="SM00065">
    <property type="entry name" value="GAF"/>
    <property type="match status" value="1"/>
</dbReference>
<dbReference type="SUPFAM" id="SSF47831">
    <property type="entry name" value="Enzyme I of the PEP:sugar phosphotransferase system HPr-binding (sub)domain"/>
    <property type="match status" value="1"/>
</dbReference>
<name>A0A2R8A7A4_9RHOB</name>
<evidence type="ECO:0000256" key="5">
    <source>
        <dbReference type="ARBA" id="ARBA00012232"/>
    </source>
</evidence>
<evidence type="ECO:0000259" key="14">
    <source>
        <dbReference type="SMART" id="SM00065"/>
    </source>
</evidence>
<keyword evidence="11" id="KW-0479">Metal-binding</keyword>
<gene>
    <name evidence="15" type="primary">ptsP</name>
    <name evidence="15" type="ORF">POI8812_00370</name>
</gene>
<dbReference type="AlphaFoldDB" id="A0A2R8A7A4"/>
<evidence type="ECO:0000256" key="9">
    <source>
        <dbReference type="ARBA" id="ARBA00022679"/>
    </source>
</evidence>
<dbReference type="InterPro" id="IPR008731">
    <property type="entry name" value="PTS_EIN"/>
</dbReference>
<keyword evidence="10" id="KW-0598">Phosphotransferase system</keyword>
<dbReference type="EC" id="2.7.3.9" evidence="5"/>
<dbReference type="Gene3D" id="3.30.450.40">
    <property type="match status" value="1"/>
</dbReference>
<evidence type="ECO:0000256" key="12">
    <source>
        <dbReference type="ARBA" id="ARBA00022777"/>
    </source>
</evidence>
<dbReference type="GO" id="GO:0046872">
    <property type="term" value="F:metal ion binding"/>
    <property type="evidence" value="ECO:0007669"/>
    <property type="project" value="UniProtKB-KW"/>
</dbReference>
<dbReference type="InterPro" id="IPR015813">
    <property type="entry name" value="Pyrv/PenolPyrv_kinase-like_dom"/>
</dbReference>
<comment type="cofactor">
    <cofactor evidence="2">
        <name>Mg(2+)</name>
        <dbReference type="ChEBI" id="CHEBI:18420"/>
    </cofactor>
</comment>
<comment type="subcellular location">
    <subcellularLocation>
        <location evidence="3">Cytoplasm</location>
    </subcellularLocation>
</comment>
<reference evidence="15 16" key="1">
    <citation type="submission" date="2018-03" db="EMBL/GenBank/DDBJ databases">
        <authorList>
            <person name="Keele B.F."/>
        </authorList>
    </citation>
    <scope>NUCLEOTIDE SEQUENCE [LARGE SCALE GENOMIC DNA]</scope>
    <source>
        <strain evidence="15 16">CeCT 8812</strain>
    </source>
</reference>
<evidence type="ECO:0000256" key="1">
    <source>
        <dbReference type="ARBA" id="ARBA00000683"/>
    </source>
</evidence>
<dbReference type="InterPro" id="IPR000121">
    <property type="entry name" value="PEP_util_C"/>
</dbReference>
<dbReference type="InterPro" id="IPR018274">
    <property type="entry name" value="PEP_util_AS"/>
</dbReference>
<dbReference type="SUPFAM" id="SSF55781">
    <property type="entry name" value="GAF domain-like"/>
    <property type="match status" value="1"/>
</dbReference>
<dbReference type="PROSITE" id="PS00370">
    <property type="entry name" value="PEP_ENZYMES_PHOS_SITE"/>
    <property type="match status" value="1"/>
</dbReference>
<organism evidence="15 16">
    <name type="scientific">Pontivivens insulae</name>
    <dbReference type="NCBI Taxonomy" id="1639689"/>
    <lineage>
        <taxon>Bacteria</taxon>
        <taxon>Pseudomonadati</taxon>
        <taxon>Pseudomonadota</taxon>
        <taxon>Alphaproteobacteria</taxon>
        <taxon>Rhodobacterales</taxon>
        <taxon>Paracoccaceae</taxon>
        <taxon>Pontivivens</taxon>
    </lineage>
</organism>
<keyword evidence="12" id="KW-0418">Kinase</keyword>